<gene>
    <name evidence="12" type="primary">Znf660</name>
    <name evidence="12" type="ORF">ORISOL_R01542</name>
</gene>
<dbReference type="OrthoDB" id="9893417at2759"/>
<dbReference type="InterPro" id="IPR013087">
    <property type="entry name" value="Znf_C2H2_type"/>
</dbReference>
<comment type="caution">
    <text evidence="12">The sequence shown here is derived from an EMBL/GenBank/DDBJ whole genome shotgun (WGS) entry which is preliminary data.</text>
</comment>
<evidence type="ECO:0000256" key="1">
    <source>
        <dbReference type="ARBA" id="ARBA00004123"/>
    </source>
</evidence>
<keyword evidence="9" id="KW-0539">Nucleus</keyword>
<protein>
    <submittedName>
        <fullName evidence="12">ZN660 protein</fullName>
    </submittedName>
</protein>
<dbReference type="PANTHER" id="PTHR14196:SF12">
    <property type="entry name" value="ZINC FINGER PROTEIN 208-LIKE"/>
    <property type="match status" value="1"/>
</dbReference>
<evidence type="ECO:0000256" key="5">
    <source>
        <dbReference type="ARBA" id="ARBA00022833"/>
    </source>
</evidence>
<dbReference type="FunFam" id="3.30.160.60:FF:000424">
    <property type="entry name" value="Zinc finger protein 140"/>
    <property type="match status" value="1"/>
</dbReference>
<keyword evidence="3" id="KW-0677">Repeat</keyword>
<evidence type="ECO:0000256" key="10">
    <source>
        <dbReference type="PROSITE-ProRule" id="PRU00042"/>
    </source>
</evidence>
<dbReference type="AlphaFoldDB" id="A0A7K6DJL6"/>
<keyword evidence="7" id="KW-0238">DNA-binding</keyword>
<comment type="subcellular location">
    <subcellularLocation>
        <location evidence="1">Nucleus</location>
    </subcellularLocation>
</comment>
<feature type="domain" description="C2H2-type" evidence="11">
    <location>
        <begin position="21"/>
        <end position="48"/>
    </location>
</feature>
<feature type="non-terminal residue" evidence="12">
    <location>
        <position position="56"/>
    </location>
</feature>
<evidence type="ECO:0000256" key="8">
    <source>
        <dbReference type="ARBA" id="ARBA00023163"/>
    </source>
</evidence>
<evidence type="ECO:0000313" key="13">
    <source>
        <dbReference type="Proteomes" id="UP000571324"/>
    </source>
</evidence>
<dbReference type="InterPro" id="IPR036236">
    <property type="entry name" value="Znf_C2H2_sf"/>
</dbReference>
<dbReference type="PANTHER" id="PTHR14196">
    <property type="entry name" value="ODD-SKIPPED - RELATED"/>
    <property type="match status" value="1"/>
</dbReference>
<keyword evidence="4 10" id="KW-0863">Zinc-finger</keyword>
<evidence type="ECO:0000256" key="4">
    <source>
        <dbReference type="ARBA" id="ARBA00022771"/>
    </source>
</evidence>
<keyword evidence="6" id="KW-0805">Transcription regulation</keyword>
<keyword evidence="5" id="KW-0862">Zinc</keyword>
<organism evidence="12 13">
    <name type="scientific">Origma solitaria</name>
    <dbReference type="NCBI Taxonomy" id="720586"/>
    <lineage>
        <taxon>Eukaryota</taxon>
        <taxon>Metazoa</taxon>
        <taxon>Chordata</taxon>
        <taxon>Craniata</taxon>
        <taxon>Vertebrata</taxon>
        <taxon>Euteleostomi</taxon>
        <taxon>Archelosauria</taxon>
        <taxon>Archosauria</taxon>
        <taxon>Dinosauria</taxon>
        <taxon>Saurischia</taxon>
        <taxon>Theropoda</taxon>
        <taxon>Coelurosauria</taxon>
        <taxon>Aves</taxon>
        <taxon>Neognathae</taxon>
        <taxon>Neoaves</taxon>
        <taxon>Telluraves</taxon>
        <taxon>Australaves</taxon>
        <taxon>Passeriformes</taxon>
        <taxon>Meliphagoidea</taxon>
        <taxon>Acanthizidae</taxon>
        <taxon>Origma</taxon>
    </lineage>
</organism>
<feature type="non-terminal residue" evidence="12">
    <location>
        <position position="1"/>
    </location>
</feature>
<dbReference type="GO" id="GO:0008270">
    <property type="term" value="F:zinc ion binding"/>
    <property type="evidence" value="ECO:0007669"/>
    <property type="project" value="UniProtKB-KW"/>
</dbReference>
<dbReference type="PROSITE" id="PS50157">
    <property type="entry name" value="ZINC_FINGER_C2H2_2"/>
    <property type="match status" value="1"/>
</dbReference>
<dbReference type="InterPro" id="IPR050717">
    <property type="entry name" value="C2H2-ZF_Transcription_Reg"/>
</dbReference>
<keyword evidence="13" id="KW-1185">Reference proteome</keyword>
<dbReference type="SUPFAM" id="SSF57667">
    <property type="entry name" value="beta-beta-alpha zinc fingers"/>
    <property type="match status" value="1"/>
</dbReference>
<evidence type="ECO:0000256" key="6">
    <source>
        <dbReference type="ARBA" id="ARBA00023015"/>
    </source>
</evidence>
<reference evidence="12 13" key="1">
    <citation type="submission" date="2019-09" db="EMBL/GenBank/DDBJ databases">
        <title>Bird 10,000 Genomes (B10K) Project - Family phase.</title>
        <authorList>
            <person name="Zhang G."/>
        </authorList>
    </citation>
    <scope>NUCLEOTIDE SEQUENCE [LARGE SCALE GENOMIC DNA]</scope>
    <source>
        <strain evidence="12">B10K-DU-029-52</strain>
    </source>
</reference>
<evidence type="ECO:0000256" key="3">
    <source>
        <dbReference type="ARBA" id="ARBA00022737"/>
    </source>
</evidence>
<dbReference type="GO" id="GO:0005634">
    <property type="term" value="C:nucleus"/>
    <property type="evidence" value="ECO:0007669"/>
    <property type="project" value="UniProtKB-SubCell"/>
</dbReference>
<dbReference type="GO" id="GO:0000977">
    <property type="term" value="F:RNA polymerase II transcription regulatory region sequence-specific DNA binding"/>
    <property type="evidence" value="ECO:0007669"/>
    <property type="project" value="TreeGrafter"/>
</dbReference>
<evidence type="ECO:0000259" key="11">
    <source>
        <dbReference type="PROSITE" id="PS50157"/>
    </source>
</evidence>
<dbReference type="SMART" id="SM00355">
    <property type="entry name" value="ZnF_C2H2"/>
    <property type="match status" value="1"/>
</dbReference>
<evidence type="ECO:0000313" key="12">
    <source>
        <dbReference type="EMBL" id="NWV27076.1"/>
    </source>
</evidence>
<keyword evidence="2" id="KW-0479">Metal-binding</keyword>
<dbReference type="EMBL" id="VZRL01005361">
    <property type="protein sequence ID" value="NWV27076.1"/>
    <property type="molecule type" value="Genomic_DNA"/>
</dbReference>
<accession>A0A7K6DJL6</accession>
<dbReference type="Pfam" id="PF00096">
    <property type="entry name" value="zf-C2H2"/>
    <property type="match status" value="1"/>
</dbReference>
<evidence type="ECO:0000256" key="9">
    <source>
        <dbReference type="ARBA" id="ARBA00023242"/>
    </source>
</evidence>
<dbReference type="Gene3D" id="3.30.160.60">
    <property type="entry name" value="Classic Zinc Finger"/>
    <property type="match status" value="2"/>
</dbReference>
<evidence type="ECO:0000256" key="2">
    <source>
        <dbReference type="ARBA" id="ARBA00022723"/>
    </source>
</evidence>
<dbReference type="PROSITE" id="PS00028">
    <property type="entry name" value="ZINC_FINGER_C2H2_1"/>
    <property type="match status" value="1"/>
</dbReference>
<dbReference type="Proteomes" id="UP000571324">
    <property type="component" value="Unassembled WGS sequence"/>
</dbReference>
<keyword evidence="8" id="KW-0804">Transcription</keyword>
<name>A0A7K6DJL6_9PASS</name>
<evidence type="ECO:0000256" key="7">
    <source>
        <dbReference type="ARBA" id="ARBA00023125"/>
    </source>
</evidence>
<sequence length="56" mass="6271">NFSQSSELVVPEQLHGGEKPYRCRECGKSFSRSSNLICHQMIHTGEQPYPCGECGK</sequence>
<proteinExistence type="predicted"/>
<dbReference type="GO" id="GO:0000981">
    <property type="term" value="F:DNA-binding transcription factor activity, RNA polymerase II-specific"/>
    <property type="evidence" value="ECO:0007669"/>
    <property type="project" value="TreeGrafter"/>
</dbReference>